<dbReference type="RefSeq" id="WP_220635745.1">
    <property type="nucleotide sequence ID" value="NZ_CAJQUM010000001.1"/>
</dbReference>
<keyword evidence="7 8" id="KW-0131">Cell cycle</keyword>
<gene>
    <name evidence="11" type="ORF">GTOL_11704</name>
</gene>
<keyword evidence="1 9" id="KW-1003">Cell membrane</keyword>
<comment type="caution">
    <text evidence="11">The sequence shown here is derived from an EMBL/GenBank/DDBJ whole genome shotgun (WGS) entry which is preliminary data.</text>
</comment>
<keyword evidence="6 9" id="KW-0472">Membrane</keyword>
<comment type="similarity">
    <text evidence="8">Belongs to the ZipA family.</text>
</comment>
<dbReference type="InterPro" id="IPR007449">
    <property type="entry name" value="ZipA_FtsZ-bd_C"/>
</dbReference>
<dbReference type="SUPFAM" id="SSF64383">
    <property type="entry name" value="Cell-division protein ZipA, C-terminal domain"/>
    <property type="match status" value="1"/>
</dbReference>
<dbReference type="Proteomes" id="UP000742786">
    <property type="component" value="Unassembled WGS sequence"/>
</dbReference>
<keyword evidence="12" id="KW-1185">Reference proteome</keyword>
<evidence type="ECO:0000313" key="11">
    <source>
        <dbReference type="EMBL" id="CAG4883821.1"/>
    </source>
</evidence>
<dbReference type="InterPro" id="IPR036765">
    <property type="entry name" value="ZipA_FtsZ-bd_C_sf"/>
</dbReference>
<accession>A0A916J7G8</accession>
<evidence type="ECO:0000256" key="9">
    <source>
        <dbReference type="RuleBase" id="RU003613"/>
    </source>
</evidence>
<dbReference type="PANTHER" id="PTHR38685">
    <property type="entry name" value="CELL DIVISION PROTEIN ZIPA"/>
    <property type="match status" value="1"/>
</dbReference>
<evidence type="ECO:0000256" key="7">
    <source>
        <dbReference type="ARBA" id="ARBA00023306"/>
    </source>
</evidence>
<keyword evidence="3 8" id="KW-0132">Cell division</keyword>
<dbReference type="AlphaFoldDB" id="A0A916J7G8"/>
<evidence type="ECO:0000256" key="1">
    <source>
        <dbReference type="ARBA" id="ARBA00022475"/>
    </source>
</evidence>
<feature type="domain" description="ZipA C-terminal FtsZ-binding" evidence="10">
    <location>
        <begin position="236"/>
        <end position="362"/>
    </location>
</feature>
<comment type="subcellular location">
    <subcellularLocation>
        <location evidence="9">Cell inner membrane</location>
        <topology evidence="9">Single-pass type I membrane protein</topology>
    </subcellularLocation>
</comment>
<keyword evidence="4 9" id="KW-0812">Transmembrane</keyword>
<reference evidence="11" key="1">
    <citation type="submission" date="2021-04" db="EMBL/GenBank/DDBJ databases">
        <authorList>
            <person name="Hornung B."/>
        </authorList>
    </citation>
    <scope>NUCLEOTIDE SEQUENCE</scope>
    <source>
        <strain evidence="11">G5G6</strain>
    </source>
</reference>
<evidence type="ECO:0000256" key="6">
    <source>
        <dbReference type="ARBA" id="ARBA00023136"/>
    </source>
</evidence>
<evidence type="ECO:0000256" key="3">
    <source>
        <dbReference type="ARBA" id="ARBA00022618"/>
    </source>
</evidence>
<dbReference type="Gene3D" id="3.30.1400.10">
    <property type="entry name" value="ZipA, C-terminal FtsZ-binding domain"/>
    <property type="match status" value="1"/>
</dbReference>
<dbReference type="InterPro" id="IPR011919">
    <property type="entry name" value="Cell_div_ZipA"/>
</dbReference>
<evidence type="ECO:0000313" key="12">
    <source>
        <dbReference type="Proteomes" id="UP000742786"/>
    </source>
</evidence>
<protein>
    <recommendedName>
        <fullName evidence="8">Cell division protein ZipA</fullName>
    </recommendedName>
</protein>
<organism evidence="11 12">
    <name type="scientific">Georgfuchsia toluolica</name>
    <dbReference type="NCBI Taxonomy" id="424218"/>
    <lineage>
        <taxon>Bacteria</taxon>
        <taxon>Pseudomonadati</taxon>
        <taxon>Pseudomonadota</taxon>
        <taxon>Betaproteobacteria</taxon>
        <taxon>Nitrosomonadales</taxon>
        <taxon>Sterolibacteriaceae</taxon>
        <taxon>Georgfuchsia</taxon>
    </lineage>
</organism>
<proteinExistence type="inferred from homology"/>
<evidence type="ECO:0000256" key="8">
    <source>
        <dbReference type="RuleBase" id="RU003612"/>
    </source>
</evidence>
<comment type="function">
    <text evidence="8">Essential cell division protein that stabilizes the FtsZ protofilaments by cross-linking them and that serves as a cytoplasmic membrane anchor for the Z ring. Also required for the recruitment to the septal ring of downstream cell division proteins.</text>
</comment>
<dbReference type="GO" id="GO:0005886">
    <property type="term" value="C:plasma membrane"/>
    <property type="evidence" value="ECO:0007669"/>
    <property type="project" value="UniProtKB-SubCell"/>
</dbReference>
<name>A0A916J7G8_9PROT</name>
<dbReference type="Pfam" id="PF04354">
    <property type="entry name" value="ZipA_C"/>
    <property type="match status" value="1"/>
</dbReference>
<sequence length="386" mass="40759">MVISEFQQALIGAGAAAVLGVWAYNRWQEYRHRKAAEKIFRDSQPDVLIEQAADSAADEISGAELNERIDPRIEPVFTSPQDDEVSGEAVGADEMDGAAAPAGLTAAPSNDAPGEEFIDPMIELGLALPPDQSVAVLQAAWRETNADCHKRIRWVGRAAGNGEWIEIDDPSVSAADHAYVAIQLADRQGAIGEVELRSFCQVAEAITAARGGQVAIPALDEILAHAHDIDDVCAAVDIQIAIHIVSRAGQAFAGTKLRGLLEATGLQLAADGLFYLIGAEGGRLFSVSNSGAAPFDLEQMRTGSTSGITFWLDVPRVGNGAAVFDTMLAAARQLAEALDGMLVDDQHNPLGNMALATIRAKVVELQAQMAAHGIPAGGRRALRLFA</sequence>
<keyword evidence="5" id="KW-1133">Transmembrane helix</keyword>
<evidence type="ECO:0000256" key="4">
    <source>
        <dbReference type="ARBA" id="ARBA00022692"/>
    </source>
</evidence>
<dbReference type="PANTHER" id="PTHR38685:SF1">
    <property type="entry name" value="CELL DIVISION PROTEIN ZIPA"/>
    <property type="match status" value="1"/>
</dbReference>
<dbReference type="SMART" id="SM00771">
    <property type="entry name" value="ZipA_C"/>
    <property type="match status" value="1"/>
</dbReference>
<dbReference type="GO" id="GO:0000917">
    <property type="term" value="P:division septum assembly"/>
    <property type="evidence" value="ECO:0007669"/>
    <property type="project" value="TreeGrafter"/>
</dbReference>
<evidence type="ECO:0000259" key="10">
    <source>
        <dbReference type="SMART" id="SM00771"/>
    </source>
</evidence>
<evidence type="ECO:0000256" key="5">
    <source>
        <dbReference type="ARBA" id="ARBA00022989"/>
    </source>
</evidence>
<dbReference type="EMBL" id="CAJQUM010000001">
    <property type="protein sequence ID" value="CAG4883821.1"/>
    <property type="molecule type" value="Genomic_DNA"/>
</dbReference>
<dbReference type="GO" id="GO:0032153">
    <property type="term" value="C:cell division site"/>
    <property type="evidence" value="ECO:0007669"/>
    <property type="project" value="TreeGrafter"/>
</dbReference>
<evidence type="ECO:0000256" key="2">
    <source>
        <dbReference type="ARBA" id="ARBA00022519"/>
    </source>
</evidence>
<keyword evidence="2 9" id="KW-0997">Cell inner membrane</keyword>